<dbReference type="AlphaFoldDB" id="A0AA49JUI0"/>
<proteinExistence type="predicted"/>
<keyword evidence="3" id="KW-1185">Reference proteome</keyword>
<dbReference type="KEGG" id="pspc:Strain318_001517"/>
<evidence type="ECO:0000313" key="2">
    <source>
        <dbReference type="EMBL" id="WKW15143.1"/>
    </source>
</evidence>
<dbReference type="RefSeq" id="WP_367885112.1">
    <property type="nucleotide sequence ID" value="NZ_CP130612.1"/>
</dbReference>
<dbReference type="Proteomes" id="UP001229955">
    <property type="component" value="Chromosome"/>
</dbReference>
<accession>A0AA49K0C8</accession>
<sequence length="413" mass="45874">MPKNRTLLMVSLLLVVASVATCRKRPRVITPHSKPIAVAGLPECPHDWRRSKREVTTFAGVGAHVPELNDCQRLVLGNEQDGYTYGDIAGVFVNKDGGTYTDASLSTPRALALVYFPYGGKYDPLHLTAELSCIWVQRTRQGYDAWVRAASEDHDCLDTATAANDKSLTLAVRATKPQAASRTLPDTLYNVVRWDWDPVTSTQFVSVRCGDSWCEIGQEGFGGSRSHVDGLPTAAIAFNALRVKGYYDEQYLAEWRNDRLVVGRNRGTIFPTAQLAAFAANKPTIGEWIPVAEINMAPEVGQYEHMLNLVGNSERLVAGPRAIVSLCLGDGRSCAPIKNEVILNESSCPPTEDGRWYARIERPGGARYFCVKHRSHPPGFYIPPVVRWRWREDDETIWIRCFGGCCEVDVDET</sequence>
<dbReference type="EMBL" id="CP130613">
    <property type="protein sequence ID" value="WKW15143.1"/>
    <property type="molecule type" value="Genomic_DNA"/>
</dbReference>
<protein>
    <submittedName>
        <fullName evidence="1">Uncharacterized protein</fullName>
    </submittedName>
</protein>
<evidence type="ECO:0000313" key="3">
    <source>
        <dbReference type="Proteomes" id="UP001229955"/>
    </source>
</evidence>
<reference evidence="1" key="1">
    <citation type="submission" date="2023-07" db="EMBL/GenBank/DDBJ databases">
        <authorList>
            <person name="Haufschild T."/>
            <person name="Kallscheuer N."/>
            <person name="Hammer J."/>
            <person name="Kohn T."/>
            <person name="Kabuu M."/>
            <person name="Jogler M."/>
            <person name="Wohfarth N."/>
            <person name="Heuer A."/>
            <person name="Rohde M."/>
            <person name="van Teeseling M.C.F."/>
            <person name="Jogler C."/>
        </authorList>
    </citation>
    <scope>NUCLEOTIDE SEQUENCE</scope>
    <source>
        <strain evidence="1">Strain 138</strain>
        <strain evidence="2">Strain 318</strain>
    </source>
</reference>
<gene>
    <name evidence="1" type="ORF">Strain138_001517</name>
    <name evidence="2" type="ORF">Strain318_001517</name>
</gene>
<name>A0AA49JUI0_9BACT</name>
<organism evidence="1">
    <name type="scientific">Pseudogemmatithrix spongiicola</name>
    <dbReference type="NCBI Taxonomy" id="3062599"/>
    <lineage>
        <taxon>Bacteria</taxon>
        <taxon>Pseudomonadati</taxon>
        <taxon>Gemmatimonadota</taxon>
        <taxon>Gemmatimonadia</taxon>
        <taxon>Gemmatimonadales</taxon>
        <taxon>Gemmatimonadaceae</taxon>
        <taxon>Pseudogemmatithrix</taxon>
    </lineage>
</organism>
<dbReference type="EMBL" id="CP130612">
    <property type="protein sequence ID" value="WKW12234.1"/>
    <property type="molecule type" value="Genomic_DNA"/>
</dbReference>
<accession>A0AA49JUI0</accession>
<evidence type="ECO:0000313" key="1">
    <source>
        <dbReference type="EMBL" id="WKW12234.1"/>
    </source>
</evidence>